<evidence type="ECO:0000313" key="3">
    <source>
        <dbReference type="EMBL" id="CAA9361900.1"/>
    </source>
</evidence>
<feature type="transmembrane region" description="Helical" evidence="2">
    <location>
        <begin position="121"/>
        <end position="140"/>
    </location>
</feature>
<feature type="compositionally biased region" description="Acidic residues" evidence="1">
    <location>
        <begin position="35"/>
        <end position="48"/>
    </location>
</feature>
<evidence type="ECO:0000256" key="2">
    <source>
        <dbReference type="SAM" id="Phobius"/>
    </source>
</evidence>
<gene>
    <name evidence="3" type="ORF">AVDCRST_MAG46-3347</name>
</gene>
<dbReference type="AlphaFoldDB" id="A0A6J4MK61"/>
<organism evidence="3">
    <name type="scientific">uncultured Nocardioidaceae bacterium</name>
    <dbReference type="NCBI Taxonomy" id="253824"/>
    <lineage>
        <taxon>Bacteria</taxon>
        <taxon>Bacillati</taxon>
        <taxon>Actinomycetota</taxon>
        <taxon>Actinomycetes</taxon>
        <taxon>Propionibacteriales</taxon>
        <taxon>Nocardioidaceae</taxon>
        <taxon>environmental samples</taxon>
    </lineage>
</organism>
<feature type="transmembrane region" description="Helical" evidence="2">
    <location>
        <begin position="96"/>
        <end position="115"/>
    </location>
</feature>
<keyword evidence="2" id="KW-0472">Membrane</keyword>
<feature type="region of interest" description="Disordered" evidence="1">
    <location>
        <begin position="19"/>
        <end position="66"/>
    </location>
</feature>
<accession>A0A6J4MK61</accession>
<reference evidence="3" key="1">
    <citation type="submission" date="2020-02" db="EMBL/GenBank/DDBJ databases">
        <authorList>
            <person name="Meier V. D."/>
        </authorList>
    </citation>
    <scope>NUCLEOTIDE SEQUENCE</scope>
    <source>
        <strain evidence="3">AVDCRST_MAG46</strain>
    </source>
</reference>
<dbReference type="EMBL" id="CADCUD010000237">
    <property type="protein sequence ID" value="CAA9361900.1"/>
    <property type="molecule type" value="Genomic_DNA"/>
</dbReference>
<name>A0A6J4MK61_9ACTN</name>
<sequence>MPDRPENVDEAFARLVAGFHAPTERSANPWPEAENVSDDGDEVPDDDLQTPAVTTPPVAARESGVDRLDTDATWEDEGHFVPPDPPPIPRPAPIRLAAWLAVLVGPVLMTVVAALGWQVPALVTTGLVVGFVSGVVYLIATMGDGPRDPYGPDNGAVV</sequence>
<keyword evidence="2" id="KW-1133">Transmembrane helix</keyword>
<keyword evidence="2" id="KW-0812">Transmembrane</keyword>
<protein>
    <submittedName>
        <fullName evidence="3">Uncharacterized protein</fullName>
    </submittedName>
</protein>
<proteinExistence type="predicted"/>
<evidence type="ECO:0000256" key="1">
    <source>
        <dbReference type="SAM" id="MobiDB-lite"/>
    </source>
</evidence>